<dbReference type="AlphaFoldDB" id="A0AB33JV70"/>
<dbReference type="PROSITE" id="PS51257">
    <property type="entry name" value="PROKAR_LIPOPROTEIN"/>
    <property type="match status" value="1"/>
</dbReference>
<dbReference type="RefSeq" id="WP_407987852.1">
    <property type="nucleotide sequence ID" value="NZ_AP035881.2"/>
</dbReference>
<sequence>MKLRTAAAAVLALTLLTSCGTTAGSTKDTSLRIATEDQIGNELKQVSAKVQEVLAVQGRTGQSEALNFSDCEDQDAGRGTRDAIHFWQIDDLAPADLVPAIDRLHEYFQAGGWNGIGHERTAENSDLRTWAKNPEKTVAVVAESFRPMNRIIVRVSSNCFRPPAG</sequence>
<evidence type="ECO:0000256" key="1">
    <source>
        <dbReference type="SAM" id="SignalP"/>
    </source>
</evidence>
<organism evidence="2">
    <name type="scientific">Kitasatospora sp. CMC57</name>
    <dbReference type="NCBI Taxonomy" id="3231513"/>
    <lineage>
        <taxon>Bacteria</taxon>
        <taxon>Bacillati</taxon>
        <taxon>Actinomycetota</taxon>
        <taxon>Actinomycetes</taxon>
        <taxon>Kitasatosporales</taxon>
        <taxon>Streptomycetaceae</taxon>
        <taxon>Kitasatospora</taxon>
    </lineage>
</organism>
<reference evidence="2" key="1">
    <citation type="submission" date="2024-07" db="EMBL/GenBank/DDBJ databases">
        <title>Complete genome sequences of cellulolytic bacteria, Kitasatospora sp. CMC57 and Streptomyces sp. CMC78, isolated from Japanese agricultural soil.</title>
        <authorList>
            <person name="Hashimoto T."/>
            <person name="Ito M."/>
            <person name="Iwamoto M."/>
            <person name="Fukahori D."/>
            <person name="Shoda T."/>
            <person name="Sakoda M."/>
            <person name="Morohoshi T."/>
            <person name="Mitsuboshi M."/>
            <person name="Nishizawa T."/>
        </authorList>
    </citation>
    <scope>NUCLEOTIDE SEQUENCE</scope>
    <source>
        <strain evidence="2">CMC57</strain>
    </source>
</reference>
<name>A0AB33JV70_9ACTN</name>
<gene>
    <name evidence="2" type="ORF">KCMC57_17060</name>
</gene>
<accession>A0AB33JV70</accession>
<dbReference type="EMBL" id="AP035881">
    <property type="protein sequence ID" value="BFP45338.1"/>
    <property type="molecule type" value="Genomic_DNA"/>
</dbReference>
<evidence type="ECO:0000313" key="2">
    <source>
        <dbReference type="EMBL" id="BFP45338.1"/>
    </source>
</evidence>
<protein>
    <recommendedName>
        <fullName evidence="3">Lipoprotein</fullName>
    </recommendedName>
</protein>
<feature type="chain" id="PRO_5044306017" description="Lipoprotein" evidence="1">
    <location>
        <begin position="24"/>
        <end position="165"/>
    </location>
</feature>
<proteinExistence type="predicted"/>
<keyword evidence="1" id="KW-0732">Signal</keyword>
<feature type="signal peptide" evidence="1">
    <location>
        <begin position="1"/>
        <end position="23"/>
    </location>
</feature>
<evidence type="ECO:0008006" key="3">
    <source>
        <dbReference type="Google" id="ProtNLM"/>
    </source>
</evidence>